<protein>
    <submittedName>
        <fullName evidence="1">Uncharacterized protein</fullName>
    </submittedName>
</protein>
<evidence type="ECO:0000313" key="1">
    <source>
        <dbReference type="EMBL" id="KAF1985358.1"/>
    </source>
</evidence>
<keyword evidence="2" id="KW-1185">Reference proteome</keyword>
<evidence type="ECO:0000313" key="2">
    <source>
        <dbReference type="Proteomes" id="UP000800041"/>
    </source>
</evidence>
<reference evidence="1" key="1">
    <citation type="journal article" date="2020" name="Stud. Mycol.">
        <title>101 Dothideomycetes genomes: a test case for predicting lifestyles and emergence of pathogens.</title>
        <authorList>
            <person name="Haridas S."/>
            <person name="Albert R."/>
            <person name="Binder M."/>
            <person name="Bloem J."/>
            <person name="Labutti K."/>
            <person name="Salamov A."/>
            <person name="Andreopoulos B."/>
            <person name="Baker S."/>
            <person name="Barry K."/>
            <person name="Bills G."/>
            <person name="Bluhm B."/>
            <person name="Cannon C."/>
            <person name="Castanera R."/>
            <person name="Culley D."/>
            <person name="Daum C."/>
            <person name="Ezra D."/>
            <person name="Gonzalez J."/>
            <person name="Henrissat B."/>
            <person name="Kuo A."/>
            <person name="Liang C."/>
            <person name="Lipzen A."/>
            <person name="Lutzoni F."/>
            <person name="Magnuson J."/>
            <person name="Mondo S."/>
            <person name="Nolan M."/>
            <person name="Ohm R."/>
            <person name="Pangilinan J."/>
            <person name="Park H.-J."/>
            <person name="Ramirez L."/>
            <person name="Alfaro M."/>
            <person name="Sun H."/>
            <person name="Tritt A."/>
            <person name="Yoshinaga Y."/>
            <person name="Zwiers L.-H."/>
            <person name="Turgeon B."/>
            <person name="Goodwin S."/>
            <person name="Spatafora J."/>
            <person name="Crous P."/>
            <person name="Grigoriev I."/>
        </authorList>
    </citation>
    <scope>NUCLEOTIDE SEQUENCE</scope>
    <source>
        <strain evidence="1">CBS 113979</strain>
    </source>
</reference>
<dbReference type="EMBL" id="ML977162">
    <property type="protein sequence ID" value="KAF1985358.1"/>
    <property type="molecule type" value="Genomic_DNA"/>
</dbReference>
<proteinExistence type="predicted"/>
<gene>
    <name evidence="1" type="ORF">K402DRAFT_107168</name>
</gene>
<organism evidence="1 2">
    <name type="scientific">Aulographum hederae CBS 113979</name>
    <dbReference type="NCBI Taxonomy" id="1176131"/>
    <lineage>
        <taxon>Eukaryota</taxon>
        <taxon>Fungi</taxon>
        <taxon>Dikarya</taxon>
        <taxon>Ascomycota</taxon>
        <taxon>Pezizomycotina</taxon>
        <taxon>Dothideomycetes</taxon>
        <taxon>Pleosporomycetidae</taxon>
        <taxon>Aulographales</taxon>
        <taxon>Aulographaceae</taxon>
    </lineage>
</organism>
<sequence>MSRRRIRASNLLQEYLQFLRPRACSLSDPGSEASAARNCPWRDSNVWQEPLESPSSESSAFHPGQIRSYSASDITGQESLLQGASAEPFTVECSNYGCPLNRLVLRLHERLLSCSGSPCREQTYLSLLPATYTPDAKLFSVPACTIGRSASARPSRWQTRQ</sequence>
<dbReference type="Proteomes" id="UP000800041">
    <property type="component" value="Unassembled WGS sequence"/>
</dbReference>
<accession>A0A6G1GX99</accession>
<name>A0A6G1GX99_9PEZI</name>
<dbReference type="AlphaFoldDB" id="A0A6G1GX99"/>